<comment type="caution">
    <text evidence="1">The sequence shown here is derived from an EMBL/GenBank/DDBJ whole genome shotgun (WGS) entry which is preliminary data.</text>
</comment>
<evidence type="ECO:0000313" key="1">
    <source>
        <dbReference type="EMBL" id="SHL26847.1"/>
    </source>
</evidence>
<organism evidence="1 2">
    <name type="scientific">Flavobacterium pectinovorum</name>
    <dbReference type="NCBI Taxonomy" id="29533"/>
    <lineage>
        <taxon>Bacteria</taxon>
        <taxon>Pseudomonadati</taxon>
        <taxon>Bacteroidota</taxon>
        <taxon>Flavobacteriia</taxon>
        <taxon>Flavobacteriales</taxon>
        <taxon>Flavobacteriaceae</taxon>
        <taxon>Flavobacterium</taxon>
    </lineage>
</organism>
<sequence>MIKSQYVLNYIRKNPLGAIEITDGFVKFQTK</sequence>
<keyword evidence="2" id="KW-1185">Reference proteome</keyword>
<evidence type="ECO:0008006" key="3">
    <source>
        <dbReference type="Google" id="ProtNLM"/>
    </source>
</evidence>
<evidence type="ECO:0000313" key="2">
    <source>
        <dbReference type="Proteomes" id="UP000184216"/>
    </source>
</evidence>
<gene>
    <name evidence="1" type="ORF">SAMN05444387_0184</name>
</gene>
<accession>A0ABY1IX01</accession>
<proteinExistence type="predicted"/>
<dbReference type="EMBL" id="FRBX01000001">
    <property type="protein sequence ID" value="SHL26847.1"/>
    <property type="molecule type" value="Genomic_DNA"/>
</dbReference>
<name>A0ABY1IX01_9FLAO</name>
<dbReference type="Proteomes" id="UP000184216">
    <property type="component" value="Unassembled WGS sequence"/>
</dbReference>
<protein>
    <recommendedName>
        <fullName evidence="3">Transposase</fullName>
    </recommendedName>
</protein>
<reference evidence="1 2" key="1">
    <citation type="submission" date="2016-11" db="EMBL/GenBank/DDBJ databases">
        <authorList>
            <person name="Varghese N."/>
            <person name="Submissions S."/>
        </authorList>
    </citation>
    <scope>NUCLEOTIDE SEQUENCE [LARGE SCALE GENOMIC DNA]</scope>
    <source>
        <strain evidence="1 2">DSM 6368</strain>
    </source>
</reference>